<dbReference type="PANTHER" id="PTHR22870">
    <property type="entry name" value="REGULATOR OF CHROMOSOME CONDENSATION"/>
    <property type="match status" value="1"/>
</dbReference>
<feature type="compositionally biased region" description="Polar residues" evidence="3">
    <location>
        <begin position="387"/>
        <end position="398"/>
    </location>
</feature>
<dbReference type="InterPro" id="IPR000408">
    <property type="entry name" value="Reg_chr_condens"/>
</dbReference>
<dbReference type="PROSITE" id="PS50096">
    <property type="entry name" value="IQ"/>
    <property type="match status" value="2"/>
</dbReference>
<dbReference type="GeneID" id="94192253"/>
<proteinExistence type="predicted"/>
<dbReference type="Pfam" id="PF13540">
    <property type="entry name" value="RCC1_2"/>
    <property type="match status" value="1"/>
</dbReference>
<comment type="caution">
    <text evidence="4">The sequence shown here is derived from an EMBL/GenBank/DDBJ whole genome shotgun (WGS) entry which is preliminary data.</text>
</comment>
<dbReference type="InterPro" id="IPR051210">
    <property type="entry name" value="Ub_ligase/GEF_domain"/>
</dbReference>
<name>A0AAV4LLT5_BABCB</name>
<protein>
    <submittedName>
        <fullName evidence="4">Myosin head (Motor domain) domain-containing protein</fullName>
    </submittedName>
</protein>
<feature type="compositionally biased region" description="Basic and acidic residues" evidence="3">
    <location>
        <begin position="691"/>
        <end position="701"/>
    </location>
</feature>
<feature type="region of interest" description="Disordered" evidence="3">
    <location>
        <begin position="681"/>
        <end position="701"/>
    </location>
</feature>
<dbReference type="Gene3D" id="1.20.5.190">
    <property type="match status" value="1"/>
</dbReference>
<dbReference type="EMBL" id="BPLF01000001">
    <property type="protein sequence ID" value="GIX60770.1"/>
    <property type="molecule type" value="Genomic_DNA"/>
</dbReference>
<dbReference type="Proteomes" id="UP001497744">
    <property type="component" value="Unassembled WGS sequence"/>
</dbReference>
<dbReference type="PANTHER" id="PTHR22870:SF408">
    <property type="entry name" value="OS09G0560450 PROTEIN"/>
    <property type="match status" value="1"/>
</dbReference>
<evidence type="ECO:0000256" key="1">
    <source>
        <dbReference type="ARBA" id="ARBA00022737"/>
    </source>
</evidence>
<dbReference type="Pfam" id="PF00612">
    <property type="entry name" value="IQ"/>
    <property type="match status" value="3"/>
</dbReference>
<sequence>MINDSGGERTPTEDDGVDCVDEGRSKEDTLQDYYYSDGITSRELVDEIYRRYQKKRAFTYFGNVLLYLVPPGGEALDDEYAKHLFSTHESEAHLFALLNELLHATVATHGRAPSGTRRSTHDHTTAVSSITDTLFEDASARESQNNCNLFVYGDASYAQLDVAKHAAVYLAQNAHVIGLEPTGTMSERVTAVNDLLELFSDYASHDRLFRNMQMTYRLNFDSGKHLSSVSVVPNLATDVSCAAVSSTYRKYLGSRRKDPSLRDVVIRPPSIFYALLYSVIHGKFRRWVNATRLTPRDAHRLLAMMPPHEVSHPEHHIAVLEGGIRLLMRIGFSHDELQALMQLLVAVLLFDTCAAVRAKNAEKEALKTQGNDPDLNQPPPSDPMAVQSDTDASSTPQETPREVLNPKDVLIFAADVLEIPLFRVPAKSLDTNELLFRLDLLAAENLWQFDNLAPALFIRLKHAIYRKANSYLVFHSGVSTHSSIAIHCNAGCFPQSLRVNQHGDVELARRASEEAFVHGFVSAMQYESKTTTWNAEFARRSAAAMSLLGGDTGLLAKIVIVAQKNADAALPEHPYVLADAISVQHSWHDVPYDVAAVLKQEATMFALPKAVCRLLGYTKNMILQNLLISKRSLHTAFGACAAALSYIGFLNECIHPDDRVYSVVCTNLQIARKCYKARGHKKSAGKRSSQAHHDETHKPEEAEQDVAFLERALSTNVPLLGLCIMQRDHSQVTLDLSSALATFLPLAYVALQPSLHRTIPLMEDCEAFTLLMFAVKAPTTAYRVQTGVVTMKRALCVKLVARASRYHGTVYNSVRLIQRWWEGYNTIQLKRVLCRVVVRIQSRARRLMFQDRVPALSAARDYSTDFIGLCAVIYHLNVSLLSSSQKTLQLLHSMEKRYHDKEFNHIVNAAATHIQACWRGRVARRRYAQQKLARFEDFAVMLVQASVRRFLATATLVRRKPTRDIAATCIQAAYRGYRARRAYEALSALKLALLSIVRKGAKLISLGDQLTFVKERKKHDTATMHMKRLIMMQTNLPPGFVKAQNMIRMHFVRKQYLHLRAAVEKVQALGLTKVARLGYLAKVRAAVTIQRWWRGTREPGLSLISGNALYYLNMREFAAAALLNQTLASTGVTLFHFRAYQDLRRVYPRSWAAEPRALLDHLLQVQRTLLDTGAVDCARITGLQFAIGAYHSLMLVMHSAGRPSAVYSWGGPDVLAAATGVVAQDARSKKQTLLHSRGLARPLEFFAWETSEAMVAGRPQLAPLPRVEIVSIACGNEFSLALDRQGQLFSWGDNRHGQCGQGHRLVRVWSPTMLALHGVTGVWCGEAHAVARLSVGDYFVFGRAFGYAIYAPEDLKAHCPAIRHQRIEAVACGGTLTVLYTAELRYVLRVLGGPPIFGDCYNLRGSIRSVCTNGRMISALVDNVPAEEGAAKQRVLSWGYLRCFSRHFKESLPNTAHLVSAYYEKFEHPERRKPRRSLVKVDSHLAKVCLLPMPVPVTVPKRVLGLACDHQQLLLTCAQGAVFGVQTFELLHDSHSDISKSDEHCIRLNPQVTGALLDPALYQFTALERVDAPVQLAYNRLSCSVGYAATGAPGGVP</sequence>
<gene>
    <name evidence="4" type="ORF">BcabD6B2_02050</name>
</gene>
<keyword evidence="5" id="KW-1185">Reference proteome</keyword>
<feature type="region of interest" description="Disordered" evidence="3">
    <location>
        <begin position="364"/>
        <end position="400"/>
    </location>
</feature>
<dbReference type="RefSeq" id="XP_067712841.1">
    <property type="nucleotide sequence ID" value="XM_067856740.1"/>
</dbReference>
<dbReference type="Gene3D" id="2.130.10.30">
    <property type="entry name" value="Regulator of chromosome condensation 1/beta-lactamase-inhibitor protein II"/>
    <property type="match status" value="1"/>
</dbReference>
<evidence type="ECO:0000256" key="3">
    <source>
        <dbReference type="SAM" id="MobiDB-lite"/>
    </source>
</evidence>
<evidence type="ECO:0000256" key="2">
    <source>
        <dbReference type="PROSITE-ProRule" id="PRU00235"/>
    </source>
</evidence>
<reference evidence="4 5" key="1">
    <citation type="submission" date="2021-06" db="EMBL/GenBank/DDBJ databases">
        <title>Genome sequence of Babesia caballi.</title>
        <authorList>
            <person name="Yamagishi J."/>
            <person name="Kidaka T."/>
            <person name="Ochi A."/>
        </authorList>
    </citation>
    <scope>NUCLEOTIDE SEQUENCE [LARGE SCALE GENOMIC DNA]</scope>
    <source>
        <strain evidence="4">USDA-D6B2</strain>
    </source>
</reference>
<dbReference type="CDD" id="cd23767">
    <property type="entry name" value="IQCD"/>
    <property type="match status" value="2"/>
</dbReference>
<dbReference type="SMART" id="SM00015">
    <property type="entry name" value="IQ"/>
    <property type="match status" value="4"/>
</dbReference>
<accession>A0AAV4LLT5</accession>
<dbReference type="InterPro" id="IPR000048">
    <property type="entry name" value="IQ_motif_EF-hand-BS"/>
</dbReference>
<dbReference type="PROSITE" id="PS50012">
    <property type="entry name" value="RCC1_3"/>
    <property type="match status" value="2"/>
</dbReference>
<dbReference type="InterPro" id="IPR027417">
    <property type="entry name" value="P-loop_NTPase"/>
</dbReference>
<feature type="compositionally biased region" description="Basic and acidic residues" evidence="3">
    <location>
        <begin position="1"/>
        <end position="12"/>
    </location>
</feature>
<evidence type="ECO:0000313" key="5">
    <source>
        <dbReference type="Proteomes" id="UP001497744"/>
    </source>
</evidence>
<evidence type="ECO:0000313" key="4">
    <source>
        <dbReference type="EMBL" id="GIX60770.1"/>
    </source>
</evidence>
<dbReference type="InterPro" id="IPR009091">
    <property type="entry name" value="RCC1/BLIP-II"/>
</dbReference>
<organism evidence="4 5">
    <name type="scientific">Babesia caballi</name>
    <dbReference type="NCBI Taxonomy" id="5871"/>
    <lineage>
        <taxon>Eukaryota</taxon>
        <taxon>Sar</taxon>
        <taxon>Alveolata</taxon>
        <taxon>Apicomplexa</taxon>
        <taxon>Aconoidasida</taxon>
        <taxon>Piroplasmida</taxon>
        <taxon>Babesiidae</taxon>
        <taxon>Babesia</taxon>
    </lineage>
</organism>
<keyword evidence="1" id="KW-0677">Repeat</keyword>
<feature type="repeat" description="RCC1" evidence="2">
    <location>
        <begin position="1286"/>
        <end position="1335"/>
    </location>
</feature>
<feature type="repeat" description="RCC1" evidence="2">
    <location>
        <begin position="1204"/>
        <end position="1285"/>
    </location>
</feature>
<dbReference type="SUPFAM" id="SSF52540">
    <property type="entry name" value="P-loop containing nucleoside triphosphate hydrolases"/>
    <property type="match status" value="2"/>
</dbReference>
<feature type="region of interest" description="Disordered" evidence="3">
    <location>
        <begin position="1"/>
        <end position="23"/>
    </location>
</feature>
<dbReference type="SUPFAM" id="SSF50985">
    <property type="entry name" value="RCC1/BLIP-II"/>
    <property type="match status" value="1"/>
</dbReference>